<evidence type="ECO:0000256" key="3">
    <source>
        <dbReference type="ARBA" id="ARBA00022989"/>
    </source>
</evidence>
<comment type="caution">
    <text evidence="9">The sequence shown here is derived from an EMBL/GenBank/DDBJ whole genome shotgun (WGS) entry which is preliminary data.</text>
</comment>
<reference evidence="9 10" key="1">
    <citation type="submission" date="2018-02" db="EMBL/GenBank/DDBJ databases">
        <title>Genome sequencing of Solimonas sp. HR-BB.</title>
        <authorList>
            <person name="Lee Y."/>
            <person name="Jeon C.O."/>
        </authorList>
    </citation>
    <scope>NUCLEOTIDE SEQUENCE [LARGE SCALE GENOMIC DNA]</scope>
    <source>
        <strain evidence="9 10">HR-BB</strain>
    </source>
</reference>
<keyword evidence="3 7" id="KW-1133">Transmembrane helix</keyword>
<evidence type="ECO:0000256" key="2">
    <source>
        <dbReference type="ARBA" id="ARBA00022692"/>
    </source>
</evidence>
<dbReference type="PANTHER" id="PTHR21624">
    <property type="entry name" value="STEROL DESATURASE-RELATED PROTEIN"/>
    <property type="match status" value="1"/>
</dbReference>
<dbReference type="OrthoDB" id="9770329at2"/>
<proteinExistence type="predicted"/>
<keyword evidence="4" id="KW-0560">Oxidoreductase</keyword>
<evidence type="ECO:0000313" key="9">
    <source>
        <dbReference type="EMBL" id="PPE74214.1"/>
    </source>
</evidence>
<keyword evidence="2 7" id="KW-0812">Transmembrane</keyword>
<dbReference type="Proteomes" id="UP000238220">
    <property type="component" value="Unassembled WGS sequence"/>
</dbReference>
<keyword evidence="6 7" id="KW-0472">Membrane</keyword>
<evidence type="ECO:0000313" key="10">
    <source>
        <dbReference type="Proteomes" id="UP000238220"/>
    </source>
</evidence>
<evidence type="ECO:0000256" key="1">
    <source>
        <dbReference type="ARBA" id="ARBA00004127"/>
    </source>
</evidence>
<keyword evidence="10" id="KW-1185">Reference proteome</keyword>
<evidence type="ECO:0000256" key="7">
    <source>
        <dbReference type="SAM" id="Phobius"/>
    </source>
</evidence>
<dbReference type="GO" id="GO:0006643">
    <property type="term" value="P:membrane lipid metabolic process"/>
    <property type="evidence" value="ECO:0007669"/>
    <property type="project" value="TreeGrafter"/>
</dbReference>
<dbReference type="PANTHER" id="PTHR21624:SF1">
    <property type="entry name" value="ALKYLGLYCEROL MONOOXYGENASE"/>
    <property type="match status" value="1"/>
</dbReference>
<keyword evidence="5" id="KW-0443">Lipid metabolism</keyword>
<evidence type="ECO:0000259" key="8">
    <source>
        <dbReference type="Pfam" id="PF04116"/>
    </source>
</evidence>
<dbReference type="GO" id="GO:0016020">
    <property type="term" value="C:membrane"/>
    <property type="evidence" value="ECO:0007669"/>
    <property type="project" value="GOC"/>
</dbReference>
<dbReference type="InterPro" id="IPR051689">
    <property type="entry name" value="Sterol_desaturase/TMEM195"/>
</dbReference>
<gene>
    <name evidence="9" type="ORF">C3942_09290</name>
</gene>
<accession>A0A2S5TGW0</accession>
<feature type="domain" description="Fatty acid hydroxylase" evidence="8">
    <location>
        <begin position="80"/>
        <end position="212"/>
    </location>
</feature>
<evidence type="ECO:0000256" key="5">
    <source>
        <dbReference type="ARBA" id="ARBA00023098"/>
    </source>
</evidence>
<protein>
    <submittedName>
        <fullName evidence="9">C-5 sterol desaturase</fullName>
    </submittedName>
</protein>
<comment type="subcellular location">
    <subcellularLocation>
        <location evidence="1">Endomembrane system</location>
        <topology evidence="1">Multi-pass membrane protein</topology>
    </subcellularLocation>
</comment>
<evidence type="ECO:0000256" key="4">
    <source>
        <dbReference type="ARBA" id="ARBA00023002"/>
    </source>
</evidence>
<dbReference type="InterPro" id="IPR006694">
    <property type="entry name" value="Fatty_acid_hydroxylase"/>
</dbReference>
<dbReference type="GO" id="GO:0005506">
    <property type="term" value="F:iron ion binding"/>
    <property type="evidence" value="ECO:0007669"/>
    <property type="project" value="InterPro"/>
</dbReference>
<evidence type="ECO:0000256" key="6">
    <source>
        <dbReference type="ARBA" id="ARBA00023136"/>
    </source>
</evidence>
<organism evidence="9 10">
    <name type="scientific">Solimonas fluminis</name>
    <dbReference type="NCBI Taxonomy" id="2086571"/>
    <lineage>
        <taxon>Bacteria</taxon>
        <taxon>Pseudomonadati</taxon>
        <taxon>Pseudomonadota</taxon>
        <taxon>Gammaproteobacteria</taxon>
        <taxon>Nevskiales</taxon>
        <taxon>Nevskiaceae</taxon>
        <taxon>Solimonas</taxon>
    </lineage>
</organism>
<sequence>MEHLVLYAIPAFLALVAMEAAWLIRRGQAYDGPDAIASLAMGVGNVFISLLCKLFWVAVYVALYEHRPWDIDMGAIWAWPLLILGHDFCFYWYHRFSHRVRAGWAAHVNHHSSQAFNLTTALRQSWTTPLYSYGFFMPLALAGYSPAHVITAGAISLIYQFWIHTEAIGRLGPLEWVLNTPSHHRVHHGANPQYIDRNYGGIFIVWDRLFGTFEPEGEKVRYGLTHNVGSHHPLRIAFHDWQALWQEMRTAPTLREALRRPWLPPDFGKEAPPPDAAAARVP</sequence>
<dbReference type="RefSeq" id="WP_104230102.1">
    <property type="nucleotide sequence ID" value="NZ_PSNW01000004.1"/>
</dbReference>
<dbReference type="EMBL" id="PSNW01000004">
    <property type="protein sequence ID" value="PPE74214.1"/>
    <property type="molecule type" value="Genomic_DNA"/>
</dbReference>
<feature type="transmembrane region" description="Helical" evidence="7">
    <location>
        <begin position="75"/>
        <end position="93"/>
    </location>
</feature>
<dbReference type="GO" id="GO:0008610">
    <property type="term" value="P:lipid biosynthetic process"/>
    <property type="evidence" value="ECO:0007669"/>
    <property type="project" value="InterPro"/>
</dbReference>
<dbReference type="Pfam" id="PF04116">
    <property type="entry name" value="FA_hydroxylase"/>
    <property type="match status" value="1"/>
</dbReference>
<dbReference type="GO" id="GO:0012505">
    <property type="term" value="C:endomembrane system"/>
    <property type="evidence" value="ECO:0007669"/>
    <property type="project" value="UniProtKB-SubCell"/>
</dbReference>
<feature type="transmembrane region" description="Helical" evidence="7">
    <location>
        <begin position="36"/>
        <end position="63"/>
    </location>
</feature>
<name>A0A2S5TGW0_9GAMM</name>
<dbReference type="GO" id="GO:0050479">
    <property type="term" value="F:glyceryl-ether monooxygenase activity"/>
    <property type="evidence" value="ECO:0007669"/>
    <property type="project" value="TreeGrafter"/>
</dbReference>
<feature type="transmembrane region" description="Helical" evidence="7">
    <location>
        <begin position="6"/>
        <end position="24"/>
    </location>
</feature>
<dbReference type="AlphaFoldDB" id="A0A2S5TGW0"/>